<dbReference type="InterPro" id="IPR000259">
    <property type="entry name" value="Adhesion_dom_fimbrial"/>
</dbReference>
<dbReference type="AlphaFoldDB" id="A0A104A7A7"/>
<name>A0A104A7A7_BURCE</name>
<evidence type="ECO:0000256" key="1">
    <source>
        <dbReference type="ARBA" id="ARBA00022729"/>
    </source>
</evidence>
<dbReference type="Proteomes" id="UP000069001">
    <property type="component" value="Unassembled WGS sequence"/>
</dbReference>
<sequence length="301" mass="31784">MLLPQNLPNGAVIATTTVSLDFYCKGGSFTVTPYLDSTLLSTPYPGVGNVSDGSNIGGSLYTSLGLRVTNLDTGEIINAYKGHRPVFGPDVAIDGKPRTISHRLKIDLIKIHDDVYRYTNSRLPPTISTKGFRILLYFNGNNFLNQGMTTWASIDSLTVMPETCSVRTPSVGVPLQPVATSRLGSVGATAGDRDFEIGLSCTSGSKVYVTLTDLTAPGNTSNQLSLTQTSTAKGVKLRILRNGQPVGYGPDSAMIGNTNQWYVGAASPSLTSIPLSAQYIATGPVSAGSVKGVASFTMSYQ</sequence>
<dbReference type="GO" id="GO:0043709">
    <property type="term" value="P:cell adhesion involved in single-species biofilm formation"/>
    <property type="evidence" value="ECO:0007669"/>
    <property type="project" value="TreeGrafter"/>
</dbReference>
<gene>
    <name evidence="3" type="ORF">WS90_26330</name>
</gene>
<proteinExistence type="predicted"/>
<dbReference type="InterPro" id="IPR008966">
    <property type="entry name" value="Adhesion_dom_sf"/>
</dbReference>
<evidence type="ECO:0000313" key="3">
    <source>
        <dbReference type="EMBL" id="KVK75642.1"/>
    </source>
</evidence>
<evidence type="ECO:0000313" key="4">
    <source>
        <dbReference type="Proteomes" id="UP000069001"/>
    </source>
</evidence>
<comment type="caution">
    <text evidence="3">The sequence shown here is derived from an EMBL/GenBank/DDBJ whole genome shotgun (WGS) entry which is preliminary data.</text>
</comment>
<dbReference type="SUPFAM" id="SSF49401">
    <property type="entry name" value="Bacterial adhesins"/>
    <property type="match status" value="1"/>
</dbReference>
<dbReference type="Gene3D" id="2.60.40.1090">
    <property type="entry name" value="Fimbrial-type adhesion domain"/>
    <property type="match status" value="1"/>
</dbReference>
<organism evidence="3 4">
    <name type="scientific">Burkholderia cepacia</name>
    <name type="common">Pseudomonas cepacia</name>
    <dbReference type="NCBI Taxonomy" id="292"/>
    <lineage>
        <taxon>Bacteria</taxon>
        <taxon>Pseudomonadati</taxon>
        <taxon>Pseudomonadota</taxon>
        <taxon>Betaproteobacteria</taxon>
        <taxon>Burkholderiales</taxon>
        <taxon>Burkholderiaceae</taxon>
        <taxon>Burkholderia</taxon>
        <taxon>Burkholderia cepacia complex</taxon>
    </lineage>
</organism>
<keyword evidence="1" id="KW-0732">Signal</keyword>
<dbReference type="PANTHER" id="PTHR33420:SF3">
    <property type="entry name" value="FIMBRIAL SUBUNIT ELFA"/>
    <property type="match status" value="1"/>
</dbReference>
<dbReference type="InterPro" id="IPR036937">
    <property type="entry name" value="Adhesion_dom_fimbrial_sf"/>
</dbReference>
<protein>
    <recommendedName>
        <fullName evidence="2">Fimbrial-type adhesion domain-containing protein</fullName>
    </recommendedName>
</protein>
<dbReference type="PANTHER" id="PTHR33420">
    <property type="entry name" value="FIMBRIAL SUBUNIT ELFA-RELATED"/>
    <property type="match status" value="1"/>
</dbReference>
<feature type="domain" description="Fimbrial-type adhesion" evidence="2">
    <location>
        <begin position="157"/>
        <end position="301"/>
    </location>
</feature>
<dbReference type="InterPro" id="IPR050263">
    <property type="entry name" value="Bact_Fimbrial_Adh_Pro"/>
</dbReference>
<evidence type="ECO:0000259" key="2">
    <source>
        <dbReference type="Pfam" id="PF00419"/>
    </source>
</evidence>
<accession>A0A104A7A7</accession>
<dbReference type="Pfam" id="PF00419">
    <property type="entry name" value="Fimbrial"/>
    <property type="match status" value="1"/>
</dbReference>
<dbReference type="GO" id="GO:0009289">
    <property type="term" value="C:pilus"/>
    <property type="evidence" value="ECO:0007669"/>
    <property type="project" value="InterPro"/>
</dbReference>
<dbReference type="EMBL" id="LOYH01000091">
    <property type="protein sequence ID" value="KVK75642.1"/>
    <property type="molecule type" value="Genomic_DNA"/>
</dbReference>
<reference evidence="3 4" key="1">
    <citation type="submission" date="2015-11" db="EMBL/GenBank/DDBJ databases">
        <title>Expanding the genomic diversity of Burkholderia species for the development of highly accurate diagnostics.</title>
        <authorList>
            <person name="Sahl J."/>
            <person name="Keim P."/>
            <person name="Wagner D."/>
        </authorList>
    </citation>
    <scope>NUCLEOTIDE SEQUENCE [LARGE SCALE GENOMIC DNA]</scope>
    <source>
        <strain evidence="3 4">MSMB1302</strain>
    </source>
</reference>